<sequence>MKYAPGSGVILLWLHGELNTSQGGLTISERHSTYTYRHPPLSLRSTLAQPAHDAVPNAFTVHICRKHPRWRLI</sequence>
<evidence type="ECO:0000313" key="1">
    <source>
        <dbReference type="EMBL" id="KAF9489050.1"/>
    </source>
</evidence>
<comment type="caution">
    <text evidence="1">The sequence shown here is derived from an EMBL/GenBank/DDBJ whole genome shotgun (WGS) entry which is preliminary data.</text>
</comment>
<dbReference type="AlphaFoldDB" id="A0A9P5ZKQ0"/>
<reference evidence="1" key="1">
    <citation type="submission" date="2020-11" db="EMBL/GenBank/DDBJ databases">
        <authorList>
            <consortium name="DOE Joint Genome Institute"/>
            <person name="Ahrendt S."/>
            <person name="Riley R."/>
            <person name="Andreopoulos W."/>
            <person name="Labutti K."/>
            <person name="Pangilinan J."/>
            <person name="Ruiz-Duenas F.J."/>
            <person name="Barrasa J.M."/>
            <person name="Sanchez-Garcia M."/>
            <person name="Camarero S."/>
            <person name="Miyauchi S."/>
            <person name="Serrano A."/>
            <person name="Linde D."/>
            <person name="Babiker R."/>
            <person name="Drula E."/>
            <person name="Ayuso-Fernandez I."/>
            <person name="Pacheco R."/>
            <person name="Padilla G."/>
            <person name="Ferreira P."/>
            <person name="Barriuso J."/>
            <person name="Kellner H."/>
            <person name="Castanera R."/>
            <person name="Alfaro M."/>
            <person name="Ramirez L."/>
            <person name="Pisabarro A.G."/>
            <person name="Kuo A."/>
            <person name="Tritt A."/>
            <person name="Lipzen A."/>
            <person name="He G."/>
            <person name="Yan M."/>
            <person name="Ng V."/>
            <person name="Cullen D."/>
            <person name="Martin F."/>
            <person name="Rosso M.-N."/>
            <person name="Henrissat B."/>
            <person name="Hibbett D."/>
            <person name="Martinez A.T."/>
            <person name="Grigoriev I.V."/>
        </authorList>
    </citation>
    <scope>NUCLEOTIDE SEQUENCE</scope>
    <source>
        <strain evidence="1">ATCC 90797</strain>
    </source>
</reference>
<dbReference type="Proteomes" id="UP000807025">
    <property type="component" value="Unassembled WGS sequence"/>
</dbReference>
<evidence type="ECO:0000313" key="2">
    <source>
        <dbReference type="Proteomes" id="UP000807025"/>
    </source>
</evidence>
<protein>
    <submittedName>
        <fullName evidence="1">Uncharacterized protein</fullName>
    </submittedName>
</protein>
<keyword evidence="2" id="KW-1185">Reference proteome</keyword>
<accession>A0A9P5ZKQ0</accession>
<organism evidence="1 2">
    <name type="scientific">Pleurotus eryngii</name>
    <name type="common">Boletus of the steppes</name>
    <dbReference type="NCBI Taxonomy" id="5323"/>
    <lineage>
        <taxon>Eukaryota</taxon>
        <taxon>Fungi</taxon>
        <taxon>Dikarya</taxon>
        <taxon>Basidiomycota</taxon>
        <taxon>Agaricomycotina</taxon>
        <taxon>Agaricomycetes</taxon>
        <taxon>Agaricomycetidae</taxon>
        <taxon>Agaricales</taxon>
        <taxon>Pleurotineae</taxon>
        <taxon>Pleurotaceae</taxon>
        <taxon>Pleurotus</taxon>
    </lineage>
</organism>
<dbReference type="EMBL" id="MU154685">
    <property type="protein sequence ID" value="KAF9489050.1"/>
    <property type="molecule type" value="Genomic_DNA"/>
</dbReference>
<proteinExistence type="predicted"/>
<gene>
    <name evidence="1" type="ORF">BDN71DRAFT_1456583</name>
</gene>
<name>A0A9P5ZKQ0_PLEER</name>